<protein>
    <submittedName>
        <fullName evidence="4">Glycosyltransferase family 2 protein</fullName>
    </submittedName>
</protein>
<feature type="transmembrane region" description="Helical" evidence="2">
    <location>
        <begin position="273"/>
        <end position="291"/>
    </location>
</feature>
<evidence type="ECO:0000256" key="2">
    <source>
        <dbReference type="SAM" id="Phobius"/>
    </source>
</evidence>
<organism evidence="4 5">
    <name type="scientific">Candidatus Obscuribacter phosphatis</name>
    <dbReference type="NCBI Taxonomy" id="1906157"/>
    <lineage>
        <taxon>Bacteria</taxon>
        <taxon>Bacillati</taxon>
        <taxon>Candidatus Melainabacteria</taxon>
        <taxon>Candidatus Obscuribacterales</taxon>
        <taxon>Candidatus Obscuribacteraceae</taxon>
        <taxon>Candidatus Obscuribacter</taxon>
    </lineage>
</organism>
<dbReference type="PANTHER" id="PTHR43179">
    <property type="entry name" value="RHAMNOSYLTRANSFERASE WBBL"/>
    <property type="match status" value="1"/>
</dbReference>
<keyword evidence="2" id="KW-0472">Membrane</keyword>
<dbReference type="Proteomes" id="UP000664277">
    <property type="component" value="Unassembled WGS sequence"/>
</dbReference>
<comment type="caution">
    <text evidence="4">The sequence shown here is derived from an EMBL/GenBank/DDBJ whole genome shotgun (WGS) entry which is preliminary data.</text>
</comment>
<evidence type="ECO:0000313" key="4">
    <source>
        <dbReference type="EMBL" id="MBN8661587.1"/>
    </source>
</evidence>
<dbReference type="AlphaFoldDB" id="A0A8J7PHR5"/>
<sequence>MLLSIVIVSWNTKDLLRACLVALQAEIERFKAESDFASHNDVEVFLVDNASADGSSDMAKSEHPWVHLIANDQNLGFAKANNQAFKLASGDYILLLNPDTEIKPGALATLLRFFAKHPRCGVVAPQLLNSDGSIQRSCREFPTFTGMLYELLGLSRLFPASSKFGKEFRRYKMLDWNHDDERCVDQPEGACLMVKREIFEKVGSLDEGYFMLFEEVDWCFRIIQSGYEIWFTPSAQVVHHYGQSIKQVKVPMIISSHKGLYRFWHKHYRGNRWWLDGFAYCGLMSLAYLRIAMYKLK</sequence>
<dbReference type="SUPFAM" id="SSF53448">
    <property type="entry name" value="Nucleotide-diphospho-sugar transferases"/>
    <property type="match status" value="1"/>
</dbReference>
<evidence type="ECO:0000313" key="5">
    <source>
        <dbReference type="Proteomes" id="UP000664277"/>
    </source>
</evidence>
<dbReference type="Pfam" id="PF00535">
    <property type="entry name" value="Glycos_transf_2"/>
    <property type="match status" value="1"/>
</dbReference>
<dbReference type="Gene3D" id="3.90.550.10">
    <property type="entry name" value="Spore Coat Polysaccharide Biosynthesis Protein SpsA, Chain A"/>
    <property type="match status" value="1"/>
</dbReference>
<feature type="domain" description="Glycosyltransferase 2-like" evidence="3">
    <location>
        <begin position="4"/>
        <end position="136"/>
    </location>
</feature>
<evidence type="ECO:0000259" key="3">
    <source>
        <dbReference type="Pfam" id="PF00535"/>
    </source>
</evidence>
<proteinExistence type="predicted"/>
<keyword evidence="2" id="KW-1133">Transmembrane helix</keyword>
<keyword evidence="2" id="KW-0812">Transmembrane</keyword>
<accession>A0A8J7PHR5</accession>
<dbReference type="InterPro" id="IPR029044">
    <property type="entry name" value="Nucleotide-diphossugar_trans"/>
</dbReference>
<feature type="coiled-coil region" evidence="1">
    <location>
        <begin position="13"/>
        <end position="40"/>
    </location>
</feature>
<gene>
    <name evidence="4" type="ORF">J0M35_14575</name>
</gene>
<name>A0A8J7PHR5_9BACT</name>
<keyword evidence="1" id="KW-0175">Coiled coil</keyword>
<dbReference type="CDD" id="cd04186">
    <property type="entry name" value="GT_2_like_c"/>
    <property type="match status" value="1"/>
</dbReference>
<dbReference type="PANTHER" id="PTHR43179:SF7">
    <property type="entry name" value="RHAMNOSYLTRANSFERASE WBBL"/>
    <property type="match status" value="1"/>
</dbReference>
<dbReference type="EMBL" id="JAFLCK010000022">
    <property type="protein sequence ID" value="MBN8661587.1"/>
    <property type="molecule type" value="Genomic_DNA"/>
</dbReference>
<evidence type="ECO:0000256" key="1">
    <source>
        <dbReference type="SAM" id="Coils"/>
    </source>
</evidence>
<reference evidence="4" key="1">
    <citation type="submission" date="2021-02" db="EMBL/GenBank/DDBJ databases">
        <title>Genome-Resolved Metagenomics of a Microbial Community Performing Photosynthetic Biological Nutrient Removal.</title>
        <authorList>
            <person name="Mcdaniel E.A."/>
        </authorList>
    </citation>
    <scope>NUCLEOTIDE SEQUENCE</scope>
    <source>
        <strain evidence="4">UWPOB_OBS1</strain>
    </source>
</reference>
<dbReference type="InterPro" id="IPR001173">
    <property type="entry name" value="Glyco_trans_2-like"/>
</dbReference>